<evidence type="ECO:0000256" key="4">
    <source>
        <dbReference type="ARBA" id="ARBA00022964"/>
    </source>
</evidence>
<accession>A0A170PSF3</accession>
<keyword evidence="3" id="KW-0479">Metal-binding</keyword>
<evidence type="ECO:0000256" key="5">
    <source>
        <dbReference type="ARBA" id="ARBA00023002"/>
    </source>
</evidence>
<dbReference type="GO" id="GO:0046872">
    <property type="term" value="F:metal ion binding"/>
    <property type="evidence" value="ECO:0007669"/>
    <property type="project" value="UniProtKB-KW"/>
</dbReference>
<dbReference type="Pfam" id="PF02668">
    <property type="entry name" value="TauD"/>
    <property type="match status" value="1"/>
</dbReference>
<dbReference type="GO" id="GO:0005737">
    <property type="term" value="C:cytoplasm"/>
    <property type="evidence" value="ECO:0007669"/>
    <property type="project" value="TreeGrafter"/>
</dbReference>
<dbReference type="EMBL" id="CZRL01000120">
    <property type="protein sequence ID" value="CUS55012.1"/>
    <property type="molecule type" value="Genomic_DNA"/>
</dbReference>
<name>A0A170PSF3_9ZZZZ</name>
<protein>
    <submittedName>
        <fullName evidence="8">Alpha-ketoglutarate-dependent taurine dioxygenase</fullName>
        <ecNumber evidence="8">1.14.11.17</ecNumber>
    </submittedName>
</protein>
<dbReference type="Gene3D" id="3.60.130.10">
    <property type="entry name" value="Clavaminate synthase-like"/>
    <property type="match status" value="1"/>
</dbReference>
<evidence type="ECO:0000313" key="8">
    <source>
        <dbReference type="EMBL" id="CUS55012.1"/>
    </source>
</evidence>
<reference evidence="8" key="1">
    <citation type="submission" date="2015-10" db="EMBL/GenBank/DDBJ databases">
        <authorList>
            <person name="Gilbert D.G."/>
        </authorList>
    </citation>
    <scope>NUCLEOTIDE SEQUENCE</scope>
</reference>
<proteinExistence type="inferred from homology"/>
<sequence length="324" mass="36468">MGKPLTGRDRSDLYIMPATNSKINVRPMSVHIGAEIEGVELSQPLSAETVSKIRQALLKWKVVFFRDQHLDHSQHVKFARHFGALTPGHVVFGHDETYPEIYSVSKFRTATQNAAPATTRPWSGWHTDVTAALNPPAASILRGDVVPPYGGDTQWTNLVTAYENLSPTFREMLDKLRGVHRFEAQATADGESVKEFETRVKKRLMVSEHPLVTVHPETGERVLYCSPSYIKSITGLTPRESQQIMELLWEHAVRPEFTVRFRWERGSVAFWDNRATAHLAPSDIYQTDFDRQFYRVTLLGEVPTAVDGSTSRAIEGEPIEAVSA</sequence>
<dbReference type="InterPro" id="IPR003819">
    <property type="entry name" value="TauD/TfdA-like"/>
</dbReference>
<dbReference type="PANTHER" id="PTHR30468:SF5">
    <property type="entry name" value="ALPHA-KETOGLUTARATE-DEPENDENT SULFATE ESTER DIOXYGENASE"/>
    <property type="match status" value="1"/>
</dbReference>
<dbReference type="EC" id="1.14.11.17" evidence="8"/>
<feature type="domain" description="TauD/TfdA-like" evidence="7">
    <location>
        <begin position="25"/>
        <end position="281"/>
    </location>
</feature>
<dbReference type="GO" id="GO:0000908">
    <property type="term" value="F:taurine dioxygenase activity"/>
    <property type="evidence" value="ECO:0007669"/>
    <property type="project" value="UniProtKB-EC"/>
</dbReference>
<evidence type="ECO:0000259" key="7">
    <source>
        <dbReference type="Pfam" id="PF02668"/>
    </source>
</evidence>
<keyword evidence="6" id="KW-0408">Iron</keyword>
<keyword evidence="5 8" id="KW-0560">Oxidoreductase</keyword>
<dbReference type="InterPro" id="IPR051323">
    <property type="entry name" value="AtsK-like"/>
</dbReference>
<dbReference type="AlphaFoldDB" id="A0A170PSF3"/>
<evidence type="ECO:0000256" key="2">
    <source>
        <dbReference type="ARBA" id="ARBA00005896"/>
    </source>
</evidence>
<evidence type="ECO:0000256" key="1">
    <source>
        <dbReference type="ARBA" id="ARBA00001954"/>
    </source>
</evidence>
<dbReference type="InterPro" id="IPR042098">
    <property type="entry name" value="TauD-like_sf"/>
</dbReference>
<keyword evidence="4 8" id="KW-0223">Dioxygenase</keyword>
<comment type="similarity">
    <text evidence="2">Belongs to the TfdA dioxygenase family.</text>
</comment>
<evidence type="ECO:0000256" key="6">
    <source>
        <dbReference type="ARBA" id="ARBA00023004"/>
    </source>
</evidence>
<dbReference type="SUPFAM" id="SSF51197">
    <property type="entry name" value="Clavaminate synthase-like"/>
    <property type="match status" value="1"/>
</dbReference>
<comment type="cofactor">
    <cofactor evidence="1">
        <name>Fe(2+)</name>
        <dbReference type="ChEBI" id="CHEBI:29033"/>
    </cofactor>
</comment>
<organism evidence="8">
    <name type="scientific">hydrothermal vent metagenome</name>
    <dbReference type="NCBI Taxonomy" id="652676"/>
    <lineage>
        <taxon>unclassified sequences</taxon>
        <taxon>metagenomes</taxon>
        <taxon>ecological metagenomes</taxon>
    </lineage>
</organism>
<gene>
    <name evidence="8" type="ORF">MGWOODY_XGa2080</name>
</gene>
<dbReference type="PANTHER" id="PTHR30468">
    <property type="entry name" value="ALPHA-KETOGLUTARATE-DEPENDENT SULFONATE DIOXYGENASE"/>
    <property type="match status" value="1"/>
</dbReference>
<evidence type="ECO:0000256" key="3">
    <source>
        <dbReference type="ARBA" id="ARBA00022723"/>
    </source>
</evidence>